<reference evidence="2" key="1">
    <citation type="journal article" date="2020" name="Stud. Mycol.">
        <title>101 Dothideomycetes genomes: a test case for predicting lifestyles and emergence of pathogens.</title>
        <authorList>
            <person name="Haridas S."/>
            <person name="Albert R."/>
            <person name="Binder M."/>
            <person name="Bloem J."/>
            <person name="Labutti K."/>
            <person name="Salamov A."/>
            <person name="Andreopoulos B."/>
            <person name="Baker S."/>
            <person name="Barry K."/>
            <person name="Bills G."/>
            <person name="Bluhm B."/>
            <person name="Cannon C."/>
            <person name="Castanera R."/>
            <person name="Culley D."/>
            <person name="Daum C."/>
            <person name="Ezra D."/>
            <person name="Gonzalez J."/>
            <person name="Henrissat B."/>
            <person name="Kuo A."/>
            <person name="Liang C."/>
            <person name="Lipzen A."/>
            <person name="Lutzoni F."/>
            <person name="Magnuson J."/>
            <person name="Mondo S."/>
            <person name="Nolan M."/>
            <person name="Ohm R."/>
            <person name="Pangilinan J."/>
            <person name="Park H.-J."/>
            <person name="Ramirez L."/>
            <person name="Alfaro M."/>
            <person name="Sun H."/>
            <person name="Tritt A."/>
            <person name="Yoshinaga Y."/>
            <person name="Zwiers L.-H."/>
            <person name="Turgeon B."/>
            <person name="Goodwin S."/>
            <person name="Spatafora J."/>
            <person name="Crous P."/>
            <person name="Grigoriev I."/>
        </authorList>
    </citation>
    <scope>NUCLEOTIDE SEQUENCE</scope>
    <source>
        <strain evidence="2">SCOH1-5</strain>
    </source>
</reference>
<sequence>MAPRASCMPRSPYIELFFAVKDLDSPFRITPKQFNMAKFFEFLRKKFDDKTYCPPEGRSNFTTALVEAGLSQHSIPEAAVVDDDGFDDSDSDSAASQDNHERPLEGSLLDDLEAPTT</sequence>
<gene>
    <name evidence="2" type="ORF">CERZMDRAFT_101556</name>
</gene>
<evidence type="ECO:0000313" key="3">
    <source>
        <dbReference type="Proteomes" id="UP000799539"/>
    </source>
</evidence>
<dbReference type="AlphaFoldDB" id="A0A6A6F4Z2"/>
<dbReference type="EMBL" id="ML992695">
    <property type="protein sequence ID" value="KAF2208290.1"/>
    <property type="molecule type" value="Genomic_DNA"/>
</dbReference>
<evidence type="ECO:0000313" key="2">
    <source>
        <dbReference type="EMBL" id="KAF2208290.1"/>
    </source>
</evidence>
<dbReference type="Proteomes" id="UP000799539">
    <property type="component" value="Unassembled WGS sequence"/>
</dbReference>
<protein>
    <submittedName>
        <fullName evidence="2">Uncharacterized protein</fullName>
    </submittedName>
</protein>
<name>A0A6A6F4Z2_9PEZI</name>
<proteinExistence type="predicted"/>
<feature type="compositionally biased region" description="Acidic residues" evidence="1">
    <location>
        <begin position="108"/>
        <end position="117"/>
    </location>
</feature>
<evidence type="ECO:0000256" key="1">
    <source>
        <dbReference type="SAM" id="MobiDB-lite"/>
    </source>
</evidence>
<feature type="region of interest" description="Disordered" evidence="1">
    <location>
        <begin position="77"/>
        <end position="117"/>
    </location>
</feature>
<accession>A0A6A6F4Z2</accession>
<organism evidence="2 3">
    <name type="scientific">Cercospora zeae-maydis SCOH1-5</name>
    <dbReference type="NCBI Taxonomy" id="717836"/>
    <lineage>
        <taxon>Eukaryota</taxon>
        <taxon>Fungi</taxon>
        <taxon>Dikarya</taxon>
        <taxon>Ascomycota</taxon>
        <taxon>Pezizomycotina</taxon>
        <taxon>Dothideomycetes</taxon>
        <taxon>Dothideomycetidae</taxon>
        <taxon>Mycosphaerellales</taxon>
        <taxon>Mycosphaerellaceae</taxon>
        <taxon>Cercospora</taxon>
    </lineage>
</organism>
<keyword evidence="3" id="KW-1185">Reference proteome</keyword>
<feature type="compositionally biased region" description="Acidic residues" evidence="1">
    <location>
        <begin position="80"/>
        <end position="91"/>
    </location>
</feature>